<protein>
    <recommendedName>
        <fullName evidence="4">RNase H type-1 domain-containing protein</fullName>
    </recommendedName>
</protein>
<dbReference type="AlphaFoldDB" id="A0AA40IBD1"/>
<dbReference type="Gene3D" id="3.30.420.10">
    <property type="entry name" value="Ribonuclease H-like superfamily/Ribonuclease H"/>
    <property type="match status" value="2"/>
</dbReference>
<name>A0AA40IBD1_CNENI</name>
<feature type="region of interest" description="Disordered" evidence="1">
    <location>
        <begin position="117"/>
        <end position="142"/>
    </location>
</feature>
<evidence type="ECO:0000313" key="2">
    <source>
        <dbReference type="EMBL" id="KAK1346478.1"/>
    </source>
</evidence>
<dbReference type="Proteomes" id="UP001177744">
    <property type="component" value="Unassembled WGS sequence"/>
</dbReference>
<dbReference type="GO" id="GO:0003676">
    <property type="term" value="F:nucleic acid binding"/>
    <property type="evidence" value="ECO:0007669"/>
    <property type="project" value="InterPro"/>
</dbReference>
<evidence type="ECO:0000256" key="1">
    <source>
        <dbReference type="SAM" id="MobiDB-lite"/>
    </source>
</evidence>
<dbReference type="InterPro" id="IPR036397">
    <property type="entry name" value="RNaseH_sf"/>
</dbReference>
<dbReference type="SUPFAM" id="SSF53098">
    <property type="entry name" value="Ribonuclease H-like"/>
    <property type="match status" value="1"/>
</dbReference>
<organism evidence="2 3">
    <name type="scientific">Cnephaeus nilssonii</name>
    <name type="common">Northern bat</name>
    <name type="synonym">Eptesicus nilssonii</name>
    <dbReference type="NCBI Taxonomy" id="3371016"/>
    <lineage>
        <taxon>Eukaryota</taxon>
        <taxon>Metazoa</taxon>
        <taxon>Chordata</taxon>
        <taxon>Craniata</taxon>
        <taxon>Vertebrata</taxon>
        <taxon>Euteleostomi</taxon>
        <taxon>Mammalia</taxon>
        <taxon>Eutheria</taxon>
        <taxon>Laurasiatheria</taxon>
        <taxon>Chiroptera</taxon>
        <taxon>Yangochiroptera</taxon>
        <taxon>Vespertilionidae</taxon>
        <taxon>Cnephaeus</taxon>
    </lineage>
</organism>
<sequence length="142" mass="15438">MARPDLTDTPLVLLDEVLFTDGSSYVQEGISIIWSQALARGTSAQKAELITLIQALQWQKATIWLPKVVALVHYKGHQKGDSLEATGNQAADEAAWEAALKPVGPLHILITLPKPDLPTSPTYSEKEQKLATQKQASPNQEG</sequence>
<gene>
    <name evidence="2" type="ORF">QTO34_000334</name>
</gene>
<accession>A0AA40IBD1</accession>
<proteinExistence type="predicted"/>
<keyword evidence="3" id="KW-1185">Reference proteome</keyword>
<evidence type="ECO:0000313" key="3">
    <source>
        <dbReference type="Proteomes" id="UP001177744"/>
    </source>
</evidence>
<reference evidence="2" key="1">
    <citation type="submission" date="2023-06" db="EMBL/GenBank/DDBJ databases">
        <title>Reference genome for the Northern bat (Eptesicus nilssonii), a most northern bat species.</title>
        <authorList>
            <person name="Laine V.N."/>
            <person name="Pulliainen A.T."/>
            <person name="Lilley T.M."/>
        </authorList>
    </citation>
    <scope>NUCLEOTIDE SEQUENCE</scope>
    <source>
        <strain evidence="2">BLF_Eptnil</strain>
        <tissue evidence="2">Kidney</tissue>
    </source>
</reference>
<comment type="caution">
    <text evidence="2">The sequence shown here is derived from an EMBL/GenBank/DDBJ whole genome shotgun (WGS) entry which is preliminary data.</text>
</comment>
<evidence type="ECO:0008006" key="4">
    <source>
        <dbReference type="Google" id="ProtNLM"/>
    </source>
</evidence>
<dbReference type="EMBL" id="JAULJE010000001">
    <property type="protein sequence ID" value="KAK1346478.1"/>
    <property type="molecule type" value="Genomic_DNA"/>
</dbReference>
<dbReference type="InterPro" id="IPR012337">
    <property type="entry name" value="RNaseH-like_sf"/>
</dbReference>
<feature type="compositionally biased region" description="Polar residues" evidence="1">
    <location>
        <begin position="130"/>
        <end position="142"/>
    </location>
</feature>